<proteinExistence type="predicted"/>
<dbReference type="AlphaFoldDB" id="A0A0F9EH72"/>
<gene>
    <name evidence="1" type="ORF">LCGC14_2076240</name>
</gene>
<comment type="caution">
    <text evidence="1">The sequence shown here is derived from an EMBL/GenBank/DDBJ whole genome shotgun (WGS) entry which is preliminary data.</text>
</comment>
<accession>A0A0F9EH72</accession>
<organism evidence="1">
    <name type="scientific">marine sediment metagenome</name>
    <dbReference type="NCBI Taxonomy" id="412755"/>
    <lineage>
        <taxon>unclassified sequences</taxon>
        <taxon>metagenomes</taxon>
        <taxon>ecological metagenomes</taxon>
    </lineage>
</organism>
<reference evidence="1" key="1">
    <citation type="journal article" date="2015" name="Nature">
        <title>Complex archaea that bridge the gap between prokaryotes and eukaryotes.</title>
        <authorList>
            <person name="Spang A."/>
            <person name="Saw J.H."/>
            <person name="Jorgensen S.L."/>
            <person name="Zaremba-Niedzwiedzka K."/>
            <person name="Martijn J."/>
            <person name="Lind A.E."/>
            <person name="van Eijk R."/>
            <person name="Schleper C."/>
            <person name="Guy L."/>
            <person name="Ettema T.J."/>
        </authorList>
    </citation>
    <scope>NUCLEOTIDE SEQUENCE</scope>
</reference>
<sequence length="55" mass="6184">MTMIYTEDWARENTFSKPECIREYAKHGLSADDLIADLGDHAEYTGADVLDAIGY</sequence>
<protein>
    <submittedName>
        <fullName evidence="1">Uncharacterized protein</fullName>
    </submittedName>
</protein>
<name>A0A0F9EH72_9ZZZZ</name>
<dbReference type="EMBL" id="LAZR01024999">
    <property type="protein sequence ID" value="KKL73309.1"/>
    <property type="molecule type" value="Genomic_DNA"/>
</dbReference>
<evidence type="ECO:0000313" key="1">
    <source>
        <dbReference type="EMBL" id="KKL73309.1"/>
    </source>
</evidence>